<dbReference type="AlphaFoldDB" id="C9RIC4"/>
<dbReference type="Pfam" id="PF04019">
    <property type="entry name" value="DUF359"/>
    <property type="match status" value="1"/>
</dbReference>
<accession>C9RIC4</accession>
<keyword evidence="1 6" id="KW-0808">Transferase</keyword>
<evidence type="ECO:0000256" key="4">
    <source>
        <dbReference type="ARBA" id="ARBA00022993"/>
    </source>
</evidence>
<dbReference type="GO" id="GO:0015937">
    <property type="term" value="P:coenzyme A biosynthetic process"/>
    <property type="evidence" value="ECO:0007669"/>
    <property type="project" value="UniProtKB-UniRule"/>
</dbReference>
<name>C9RIC4_METVM</name>
<gene>
    <name evidence="7" type="ordered locus">Metvu_1473</name>
</gene>
<sequence length="182" mass="20867">MLILPEELRDLLKKPFGKVYKTLPHIDGDIITVGDIVTKTVIENGIIPKLSIFDLKTRRNIPIKINHEFKKVIKIKNPAGCISNEAIESIKYLSTINDKNNAILVDGEEDLLTLPVIKYYPEGHYVLYGQPNEGIVVLKIDKKLKQEIDNILKKFKKIDERDKDGNKNIVRQIQPTIEKDRV</sequence>
<dbReference type="HOGENOM" id="CLU_120795_1_0_2"/>
<evidence type="ECO:0000256" key="3">
    <source>
        <dbReference type="ARBA" id="ARBA00022777"/>
    </source>
</evidence>
<comment type="pathway">
    <text evidence="6">Cofactor biosynthesis; coenzyme A biosynthesis.</text>
</comment>
<dbReference type="Proteomes" id="UP000002063">
    <property type="component" value="Chromosome"/>
</dbReference>
<feature type="binding site" evidence="6">
    <location>
        <position position="56"/>
    </location>
    <ligand>
        <name>GTP</name>
        <dbReference type="ChEBI" id="CHEBI:37565"/>
    </ligand>
</feature>
<dbReference type="PIRSF" id="PIRSF006533">
    <property type="entry name" value="UCP006533"/>
    <property type="match status" value="1"/>
</dbReference>
<dbReference type="eggNOG" id="arCOG04076">
    <property type="taxonomic scope" value="Archaea"/>
</dbReference>
<proteinExistence type="inferred from homology"/>
<dbReference type="EC" id="2.7.1.237" evidence="6"/>
<feature type="binding site" evidence="6">
    <location>
        <position position="54"/>
    </location>
    <ligand>
        <name>GTP</name>
        <dbReference type="ChEBI" id="CHEBI:37565"/>
    </ligand>
</feature>
<dbReference type="PANTHER" id="PTHR40732">
    <property type="entry name" value="UPF0218 PROTEIN TK1697"/>
    <property type="match status" value="1"/>
</dbReference>
<reference evidence="7" key="1">
    <citation type="submission" date="2009-10" db="EMBL/GenBank/DDBJ databases">
        <title>Complete sequence of chromosome of Methanocaldococcus vulcanius M7.</title>
        <authorList>
            <consortium name="US DOE Joint Genome Institute"/>
            <person name="Lucas S."/>
            <person name="Copeland A."/>
            <person name="Lapidus A."/>
            <person name="Glavina del Rio T."/>
            <person name="Dalin E."/>
            <person name="Tice H."/>
            <person name="Bruce D."/>
            <person name="Goodwin L."/>
            <person name="Pitluck S."/>
            <person name="Lcollab F.I."/>
            <person name="Brettin T."/>
            <person name="Detter J.C."/>
            <person name="Han C."/>
            <person name="Tapia R."/>
            <person name="Kuske C.R."/>
            <person name="Schmutz J."/>
            <person name="Larimer F."/>
            <person name="Land M."/>
            <person name="Hauser L."/>
            <person name="Kyrpides N."/>
            <person name="Ovchinikova G."/>
            <person name="Sieprawska-Lupa M."/>
            <person name="Whitman W.B."/>
            <person name="Woyke T."/>
        </authorList>
    </citation>
    <scope>NUCLEOTIDE SEQUENCE [LARGE SCALE GENOMIC DNA]</scope>
    <source>
        <strain evidence="7">M7</strain>
    </source>
</reference>
<evidence type="ECO:0000256" key="1">
    <source>
        <dbReference type="ARBA" id="ARBA00022679"/>
    </source>
</evidence>
<keyword evidence="2 6" id="KW-0547">Nucleotide-binding</keyword>
<dbReference type="HAMAP" id="MF_00590">
    <property type="entry name" value="Dephospho_CoA_kinase_GTP_dep"/>
    <property type="match status" value="1"/>
</dbReference>
<dbReference type="UniPathway" id="UPA00241"/>
<dbReference type="OrthoDB" id="15447at2157"/>
<evidence type="ECO:0000256" key="2">
    <source>
        <dbReference type="ARBA" id="ARBA00022741"/>
    </source>
</evidence>
<dbReference type="PANTHER" id="PTHR40732:SF1">
    <property type="entry name" value="GTP-DEPENDENT DEPHOSPHO-COA KINASE"/>
    <property type="match status" value="1"/>
</dbReference>
<protein>
    <recommendedName>
        <fullName evidence="6">GTP-dependent dephospho-CoA kinase</fullName>
        <ecNumber evidence="6">2.7.1.237</ecNumber>
    </recommendedName>
    <alternativeName>
        <fullName evidence="6">Dephospho-coenzyme A kinase</fullName>
        <shortName evidence="6">DPCK</shortName>
    </alternativeName>
</protein>
<feature type="binding site" evidence="6">
    <location>
        <position position="35"/>
    </location>
    <ligand>
        <name>GTP</name>
        <dbReference type="ChEBI" id="CHEBI:37565"/>
    </ligand>
</feature>
<dbReference type="KEGG" id="mvu:Metvu_1473"/>
<dbReference type="GO" id="GO:0016301">
    <property type="term" value="F:kinase activity"/>
    <property type="evidence" value="ECO:0007669"/>
    <property type="project" value="UniProtKB-UniRule"/>
</dbReference>
<organism evidence="7 8">
    <name type="scientific">Methanocaldococcus vulcanius (strain ATCC 700851 / DSM 12094 / M7)</name>
    <name type="common">Methanococcus vulcanius</name>
    <dbReference type="NCBI Taxonomy" id="579137"/>
    <lineage>
        <taxon>Archaea</taxon>
        <taxon>Methanobacteriati</taxon>
        <taxon>Methanobacteriota</taxon>
        <taxon>Methanomada group</taxon>
        <taxon>Methanococci</taxon>
        <taxon>Methanococcales</taxon>
        <taxon>Methanocaldococcaceae</taxon>
        <taxon>Methanocaldococcus</taxon>
    </lineage>
</organism>
<dbReference type="STRING" id="579137.Metvu_1473"/>
<keyword evidence="5 6" id="KW-0342">GTP-binding</keyword>
<evidence type="ECO:0000313" key="8">
    <source>
        <dbReference type="Proteomes" id="UP000002063"/>
    </source>
</evidence>
<comment type="similarity">
    <text evidence="6">Belongs to the GTP-dependent DPCK family.</text>
</comment>
<dbReference type="InterPro" id="IPR007164">
    <property type="entry name" value="GTP-dep_dephospho-CoA_kin"/>
</dbReference>
<comment type="catalytic activity">
    <reaction evidence="6">
        <text>3'-dephospho-CoA + GTP = GDP + CoA + H(+)</text>
        <dbReference type="Rhea" id="RHEA:61156"/>
        <dbReference type="ChEBI" id="CHEBI:15378"/>
        <dbReference type="ChEBI" id="CHEBI:37565"/>
        <dbReference type="ChEBI" id="CHEBI:57287"/>
        <dbReference type="ChEBI" id="CHEBI:57328"/>
        <dbReference type="ChEBI" id="CHEBI:58189"/>
        <dbReference type="EC" id="2.7.1.237"/>
    </reaction>
</comment>
<evidence type="ECO:0000256" key="5">
    <source>
        <dbReference type="ARBA" id="ARBA00023134"/>
    </source>
</evidence>
<evidence type="ECO:0000313" key="7">
    <source>
        <dbReference type="EMBL" id="ACX73326.1"/>
    </source>
</evidence>
<comment type="function">
    <text evidence="6">Catalyzes the GTP-dependent phosphorylation of the 3'-hydroxyl group of dephosphocoenzyme A to form coenzyme A (CoA).</text>
</comment>
<feature type="binding site" evidence="6">
    <location>
        <position position="37"/>
    </location>
    <ligand>
        <name>GTP</name>
        <dbReference type="ChEBI" id="CHEBI:37565"/>
    </ligand>
</feature>
<feature type="binding site" evidence="6">
    <location>
        <position position="109"/>
    </location>
    <ligand>
        <name>GTP</name>
        <dbReference type="ChEBI" id="CHEBI:37565"/>
    </ligand>
</feature>
<dbReference type="EMBL" id="CP001787">
    <property type="protein sequence ID" value="ACX73326.1"/>
    <property type="molecule type" value="Genomic_DNA"/>
</dbReference>
<evidence type="ECO:0000256" key="6">
    <source>
        <dbReference type="HAMAP-Rule" id="MF_00590"/>
    </source>
</evidence>
<dbReference type="GO" id="GO:0005525">
    <property type="term" value="F:GTP binding"/>
    <property type="evidence" value="ECO:0007669"/>
    <property type="project" value="UniProtKB-UniRule"/>
</dbReference>
<keyword evidence="3 6" id="KW-0418">Kinase</keyword>
<comment type="caution">
    <text evidence="6">Lacks conserved residue(s) required for the propagation of feature annotation.</text>
</comment>
<keyword evidence="4 6" id="KW-0173">Coenzyme A biosynthesis</keyword>
<feature type="binding site" evidence="6">
    <location>
        <position position="36"/>
    </location>
    <ligand>
        <name>GTP</name>
        <dbReference type="ChEBI" id="CHEBI:37565"/>
    </ligand>
</feature>
<keyword evidence="8" id="KW-1185">Reference proteome</keyword>